<name>A0A803MJH8_CHEQI</name>
<feature type="region of interest" description="Disordered" evidence="1">
    <location>
        <begin position="328"/>
        <end position="352"/>
    </location>
</feature>
<proteinExistence type="predicted"/>
<dbReference type="Proteomes" id="UP000596660">
    <property type="component" value="Unplaced"/>
</dbReference>
<accession>A0A803MJH8</accession>
<dbReference type="EnsemblPlants" id="AUR62030561-RA">
    <property type="protein sequence ID" value="AUR62030561-RA:cds"/>
    <property type="gene ID" value="AUR62030561"/>
</dbReference>
<evidence type="ECO:0000313" key="2">
    <source>
        <dbReference type="EnsemblPlants" id="AUR62030561-RA:cds"/>
    </source>
</evidence>
<evidence type="ECO:0000313" key="3">
    <source>
        <dbReference type="Proteomes" id="UP000596660"/>
    </source>
</evidence>
<dbReference type="PANTHER" id="PTHR34835">
    <property type="entry name" value="OS07G0283600 PROTEIN-RELATED"/>
    <property type="match status" value="1"/>
</dbReference>
<dbReference type="AlphaFoldDB" id="A0A803MJH8"/>
<reference evidence="2" key="1">
    <citation type="journal article" date="2017" name="Nature">
        <title>The genome of Chenopodium quinoa.</title>
        <authorList>
            <person name="Jarvis D.E."/>
            <person name="Ho Y.S."/>
            <person name="Lightfoot D.J."/>
            <person name="Schmoeckel S.M."/>
            <person name="Li B."/>
            <person name="Borm T.J.A."/>
            <person name="Ohyanagi H."/>
            <person name="Mineta K."/>
            <person name="Michell C.T."/>
            <person name="Saber N."/>
            <person name="Kharbatia N.M."/>
            <person name="Rupper R.R."/>
            <person name="Sharp A.R."/>
            <person name="Dally N."/>
            <person name="Boughton B.A."/>
            <person name="Woo Y.H."/>
            <person name="Gao G."/>
            <person name="Schijlen E.G.W.M."/>
            <person name="Guo X."/>
            <person name="Momin A.A."/>
            <person name="Negrao S."/>
            <person name="Al-Babili S."/>
            <person name="Gehring C."/>
            <person name="Roessner U."/>
            <person name="Jung C."/>
            <person name="Murphy K."/>
            <person name="Arold S.T."/>
            <person name="Gojobori T."/>
            <person name="van der Linden C.G."/>
            <person name="van Loo E.N."/>
            <person name="Jellen E.N."/>
            <person name="Maughan P.J."/>
            <person name="Tester M."/>
        </authorList>
    </citation>
    <scope>NUCLEOTIDE SEQUENCE [LARGE SCALE GENOMIC DNA]</scope>
    <source>
        <strain evidence="2">cv. PI 614886</strain>
    </source>
</reference>
<dbReference type="Gramene" id="AUR62030561-RA">
    <property type="protein sequence ID" value="AUR62030561-RA:cds"/>
    <property type="gene ID" value="AUR62030561"/>
</dbReference>
<protein>
    <submittedName>
        <fullName evidence="2">Uncharacterized protein</fullName>
    </submittedName>
</protein>
<dbReference type="PANTHER" id="PTHR34835:SF90">
    <property type="entry name" value="AMINOTRANSFERASE-LIKE PLANT MOBILE DOMAIN-CONTAINING PROTEIN"/>
    <property type="match status" value="1"/>
</dbReference>
<organism evidence="2 3">
    <name type="scientific">Chenopodium quinoa</name>
    <name type="common">Quinoa</name>
    <dbReference type="NCBI Taxonomy" id="63459"/>
    <lineage>
        <taxon>Eukaryota</taxon>
        <taxon>Viridiplantae</taxon>
        <taxon>Streptophyta</taxon>
        <taxon>Embryophyta</taxon>
        <taxon>Tracheophyta</taxon>
        <taxon>Spermatophyta</taxon>
        <taxon>Magnoliopsida</taxon>
        <taxon>eudicotyledons</taxon>
        <taxon>Gunneridae</taxon>
        <taxon>Pentapetalae</taxon>
        <taxon>Caryophyllales</taxon>
        <taxon>Chenopodiaceae</taxon>
        <taxon>Chenopodioideae</taxon>
        <taxon>Atripliceae</taxon>
        <taxon>Chenopodium</taxon>
    </lineage>
</organism>
<keyword evidence="3" id="KW-1185">Reference proteome</keyword>
<feature type="compositionally biased region" description="Polar residues" evidence="1">
    <location>
        <begin position="331"/>
        <end position="341"/>
    </location>
</feature>
<reference evidence="2" key="2">
    <citation type="submission" date="2021-03" db="UniProtKB">
        <authorList>
            <consortium name="EnsemblPlants"/>
        </authorList>
    </citation>
    <scope>IDENTIFICATION</scope>
</reference>
<evidence type="ECO:0000256" key="1">
    <source>
        <dbReference type="SAM" id="MobiDB-lite"/>
    </source>
</evidence>
<sequence length="352" mass="39505">MQAPFAERVLWIADKISKEELCVLLSIAWSVLFCRNKSIFEGVALNINVMAASFAKLIHDYKMYATKVFPPKLSGLSHSVAAWSAPPSSIIKIDFNAYFNSNSSGGIGAVARDSEGHVLWLQSEEFQWGGKQMGFGSLKYLKVTQLPLHLGLWLVQHFDAKTSSLCIPDCEPLRITEQHVHEVFGFPLGGQDIKDATTDPSVVRRWKKQFKRNSICVKLGELASYLKNHKFGGPMFKRNFVALCVSTLMSVKAKVAEINEEPTDQATRVVEVQRAKDTKTTTSARNLVRLFDLRLIKRKTETPNQLTIIEKLRKKYCHSILSSKGNGGDFASQSTKGMSNKSPRKKLEFFKT</sequence>